<dbReference type="Pfam" id="PF07525">
    <property type="entry name" value="SOCS_box"/>
    <property type="match status" value="1"/>
</dbReference>
<keyword evidence="6" id="KW-1185">Reference proteome</keyword>
<feature type="repeat" description="ANK" evidence="4">
    <location>
        <begin position="106"/>
        <end position="138"/>
    </location>
</feature>
<sequence>MGLHGSSLRWFGTKRSEGDPDGKVSGWCKRCPSYDHNWTDLHYAASRGDLHKLNILLHATGSSCAACCVVCCAPCAWCAGLKVWPWKRRAPGWFRDTDSCDSKDFYGKTPLYWAAYKGHRACMEQLIGHGADVNSQCKHGSTPLHTVIGLYPDCAILLIQHGADVNQSDKWGVTPMYLAACNGHLDGLRLLVHAGAVMTYRNKIQHFCYGAEILAGQKTGEVPKQLATRASVVSWLEGCAGTPRSLKHLARVRIARQLARPRREAVRRLCLPAVLESYLMFDDLAQCLADEGLLLLLLPVHDSRADQLGAAAAART</sequence>
<gene>
    <name evidence="7" type="primary">LOC116952804</name>
</gene>
<protein>
    <submittedName>
        <fullName evidence="7">Serine/threonine-protein phosphatase 6 regulatory ankyrin repeat subunit C-like isoform X1</fullName>
    </submittedName>
</protein>
<dbReference type="PANTHER" id="PTHR24201:SF15">
    <property type="entry name" value="ANKYRIN REPEAT DOMAIN-CONTAINING PROTEIN 66"/>
    <property type="match status" value="1"/>
</dbReference>
<organism evidence="6 7">
    <name type="scientific">Petromyzon marinus</name>
    <name type="common">Sea lamprey</name>
    <dbReference type="NCBI Taxonomy" id="7757"/>
    <lineage>
        <taxon>Eukaryota</taxon>
        <taxon>Metazoa</taxon>
        <taxon>Chordata</taxon>
        <taxon>Craniata</taxon>
        <taxon>Vertebrata</taxon>
        <taxon>Cyclostomata</taxon>
        <taxon>Hyperoartia</taxon>
        <taxon>Petromyzontiformes</taxon>
        <taxon>Petromyzontidae</taxon>
        <taxon>Petromyzon</taxon>
    </lineage>
</organism>
<accession>A0AAJ7XBL3</accession>
<dbReference type="InterPro" id="IPR036770">
    <property type="entry name" value="Ankyrin_rpt-contain_sf"/>
</dbReference>
<dbReference type="PROSITE" id="PS50297">
    <property type="entry name" value="ANK_REP_REGION"/>
    <property type="match status" value="2"/>
</dbReference>
<dbReference type="CDD" id="cd03716">
    <property type="entry name" value="SOCS_ASB_like"/>
    <property type="match status" value="1"/>
</dbReference>
<dbReference type="SMART" id="SM00969">
    <property type="entry name" value="SOCS_box"/>
    <property type="match status" value="1"/>
</dbReference>
<dbReference type="SMART" id="SM00248">
    <property type="entry name" value="ANK"/>
    <property type="match status" value="4"/>
</dbReference>
<evidence type="ECO:0000259" key="5">
    <source>
        <dbReference type="PROSITE" id="PS50225"/>
    </source>
</evidence>
<evidence type="ECO:0000313" key="7">
    <source>
        <dbReference type="RefSeq" id="XP_032828365.1"/>
    </source>
</evidence>
<keyword evidence="3 4" id="KW-0040">ANK repeat</keyword>
<dbReference type="RefSeq" id="XP_032828365.1">
    <property type="nucleotide sequence ID" value="XM_032972474.1"/>
</dbReference>
<evidence type="ECO:0000256" key="2">
    <source>
        <dbReference type="ARBA" id="ARBA00022737"/>
    </source>
</evidence>
<dbReference type="InterPro" id="IPR036036">
    <property type="entry name" value="SOCS_box-like_dom_sf"/>
</dbReference>
<dbReference type="InterPro" id="IPR002110">
    <property type="entry name" value="Ankyrin_rpt"/>
</dbReference>
<dbReference type="InterPro" id="IPR001496">
    <property type="entry name" value="SOCS_box"/>
</dbReference>
<dbReference type="AlphaFoldDB" id="A0AAJ7XBL3"/>
<dbReference type="Proteomes" id="UP001318040">
    <property type="component" value="Chromosome 48"/>
</dbReference>
<dbReference type="SUPFAM" id="SSF158235">
    <property type="entry name" value="SOCS box-like"/>
    <property type="match status" value="1"/>
</dbReference>
<comment type="pathway">
    <text evidence="1">Protein modification; protein ubiquitination.</text>
</comment>
<dbReference type="PROSITE" id="PS50088">
    <property type="entry name" value="ANK_REPEAT"/>
    <property type="match status" value="2"/>
</dbReference>
<dbReference type="Gene3D" id="1.10.750.20">
    <property type="entry name" value="SOCS box"/>
    <property type="match status" value="1"/>
</dbReference>
<dbReference type="Gene3D" id="1.25.40.20">
    <property type="entry name" value="Ankyrin repeat-containing domain"/>
    <property type="match status" value="1"/>
</dbReference>
<dbReference type="PRINTS" id="PR01415">
    <property type="entry name" value="ANKYRIN"/>
</dbReference>
<evidence type="ECO:0000256" key="1">
    <source>
        <dbReference type="ARBA" id="ARBA00004906"/>
    </source>
</evidence>
<reference evidence="7" key="1">
    <citation type="submission" date="2025-08" db="UniProtKB">
        <authorList>
            <consortium name="RefSeq"/>
        </authorList>
    </citation>
    <scope>IDENTIFICATION</scope>
    <source>
        <tissue evidence="7">Sperm</tissue>
    </source>
</reference>
<feature type="repeat" description="ANK" evidence="4">
    <location>
        <begin position="171"/>
        <end position="203"/>
    </location>
</feature>
<dbReference type="GO" id="GO:0035556">
    <property type="term" value="P:intracellular signal transduction"/>
    <property type="evidence" value="ECO:0007669"/>
    <property type="project" value="InterPro"/>
</dbReference>
<dbReference type="GeneID" id="116952804"/>
<proteinExistence type="predicted"/>
<keyword evidence="2" id="KW-0677">Repeat</keyword>
<name>A0AAJ7XBL3_PETMA</name>
<dbReference type="Pfam" id="PF12796">
    <property type="entry name" value="Ank_2"/>
    <property type="match status" value="1"/>
</dbReference>
<dbReference type="SUPFAM" id="SSF48403">
    <property type="entry name" value="Ankyrin repeat"/>
    <property type="match status" value="1"/>
</dbReference>
<feature type="domain" description="SOCS box" evidence="5">
    <location>
        <begin position="243"/>
        <end position="285"/>
    </location>
</feature>
<evidence type="ECO:0000313" key="6">
    <source>
        <dbReference type="Proteomes" id="UP001318040"/>
    </source>
</evidence>
<dbReference type="PROSITE" id="PS50225">
    <property type="entry name" value="SOCS"/>
    <property type="match status" value="1"/>
</dbReference>
<evidence type="ECO:0000256" key="3">
    <source>
        <dbReference type="ARBA" id="ARBA00023043"/>
    </source>
</evidence>
<dbReference type="PANTHER" id="PTHR24201">
    <property type="entry name" value="ANK_REP_REGION DOMAIN-CONTAINING PROTEIN"/>
    <property type="match status" value="1"/>
</dbReference>
<dbReference type="InterPro" id="IPR050776">
    <property type="entry name" value="Ank_Repeat/CDKN_Inhibitor"/>
</dbReference>
<dbReference type="KEGG" id="pmrn:116952804"/>
<evidence type="ECO:0000256" key="4">
    <source>
        <dbReference type="PROSITE-ProRule" id="PRU00023"/>
    </source>
</evidence>